<dbReference type="Gene3D" id="1.25.40.10">
    <property type="entry name" value="Tetratricopeptide repeat domain"/>
    <property type="match status" value="1"/>
</dbReference>
<protein>
    <submittedName>
        <fullName evidence="1">Uncharacterized protein</fullName>
    </submittedName>
</protein>
<name>A0AAV9UTR8_9PEZI</name>
<dbReference type="AlphaFoldDB" id="A0AAV9UTR8"/>
<proteinExistence type="predicted"/>
<comment type="caution">
    <text evidence="1">The sequence shown here is derived from an EMBL/GenBank/DDBJ whole genome shotgun (WGS) entry which is preliminary data.</text>
</comment>
<gene>
    <name evidence="1" type="ORF">TWF730_009847</name>
</gene>
<keyword evidence="2" id="KW-1185">Reference proteome</keyword>
<dbReference type="Proteomes" id="UP001373714">
    <property type="component" value="Unassembled WGS sequence"/>
</dbReference>
<organism evidence="1 2">
    <name type="scientific">Orbilia blumenaviensis</name>
    <dbReference type="NCBI Taxonomy" id="1796055"/>
    <lineage>
        <taxon>Eukaryota</taxon>
        <taxon>Fungi</taxon>
        <taxon>Dikarya</taxon>
        <taxon>Ascomycota</taxon>
        <taxon>Pezizomycotina</taxon>
        <taxon>Orbiliomycetes</taxon>
        <taxon>Orbiliales</taxon>
        <taxon>Orbiliaceae</taxon>
        <taxon>Orbilia</taxon>
    </lineage>
</organism>
<dbReference type="InterPro" id="IPR011990">
    <property type="entry name" value="TPR-like_helical_dom_sf"/>
</dbReference>
<evidence type="ECO:0000313" key="1">
    <source>
        <dbReference type="EMBL" id="KAK6349088.1"/>
    </source>
</evidence>
<evidence type="ECO:0000313" key="2">
    <source>
        <dbReference type="Proteomes" id="UP001373714"/>
    </source>
</evidence>
<sequence>MKRKSSNGTEEGQTYWIHPLLRHWAQDSYSDGKSMVLETKKSRLRKLHTNGYLQAISLVGCGLNTRYDKREEIEWNYERRNMTHISLCFDTYIPDCDFVTDEAALNPKVALALSNFSGLKYYWGENEAWAEMSESAVSLYQRLMRTHENPPLELETDMLLANQDLIFVNIFVKRAVDYELLEGTLSRQRELLAPDDPRLLWTESMKASSLYVEGRNEESLEQFKKCLENNAEALDPGHWVSMATINDAAVLCQEIGDMVSAEELYELSAELYLKYRGPNHLETHVALQNVAYFRSTCGNYEGELEYLKILAKGSEETYGLANENTMKALKKLEFWYQEHGQDKEQAEVDIVTLKIEQGRSMLASAED</sequence>
<dbReference type="SUPFAM" id="SSF48452">
    <property type="entry name" value="TPR-like"/>
    <property type="match status" value="1"/>
</dbReference>
<accession>A0AAV9UTR8</accession>
<dbReference type="EMBL" id="JAVHNS010000007">
    <property type="protein sequence ID" value="KAK6349088.1"/>
    <property type="molecule type" value="Genomic_DNA"/>
</dbReference>
<reference evidence="1 2" key="1">
    <citation type="submission" date="2019-10" db="EMBL/GenBank/DDBJ databases">
        <authorList>
            <person name="Palmer J.M."/>
        </authorList>
    </citation>
    <scope>NUCLEOTIDE SEQUENCE [LARGE SCALE GENOMIC DNA]</scope>
    <source>
        <strain evidence="1 2">TWF730</strain>
    </source>
</reference>